<gene>
    <name evidence="1" type="ORF">LT85_2542</name>
</gene>
<accession>A0A0A1FD47</accession>
<name>A0A0A1FD47_9BURK</name>
<dbReference type="OrthoDB" id="8719744at2"/>
<dbReference type="KEGG" id="care:LT85_2542"/>
<keyword evidence="2" id="KW-1185">Reference proteome</keyword>
<dbReference type="AlphaFoldDB" id="A0A0A1FD47"/>
<dbReference type="EMBL" id="CP009962">
    <property type="protein sequence ID" value="AIY41700.1"/>
    <property type="molecule type" value="Genomic_DNA"/>
</dbReference>
<reference evidence="2" key="1">
    <citation type="journal article" date="2014" name="Soil Biol. Biochem.">
        <title>Structure and function of bacterial communities in ageing soils: Insights from the Mendocino ecological staircase.</title>
        <authorList>
            <person name="Uroz S."/>
            <person name="Tech J.J."/>
            <person name="Sawaya N.A."/>
            <person name="Frey-Klett P."/>
            <person name="Leveau J.H.J."/>
        </authorList>
    </citation>
    <scope>NUCLEOTIDE SEQUENCE [LARGE SCALE GENOMIC DNA]</scope>
    <source>
        <strain evidence="2">Cal35</strain>
    </source>
</reference>
<organism evidence="1 2">
    <name type="scientific">Collimonas arenae</name>
    <dbReference type="NCBI Taxonomy" id="279058"/>
    <lineage>
        <taxon>Bacteria</taxon>
        <taxon>Pseudomonadati</taxon>
        <taxon>Pseudomonadota</taxon>
        <taxon>Betaproteobacteria</taxon>
        <taxon>Burkholderiales</taxon>
        <taxon>Oxalobacteraceae</taxon>
        <taxon>Collimonas</taxon>
    </lineage>
</organism>
<dbReference type="Proteomes" id="UP000030302">
    <property type="component" value="Chromosome"/>
</dbReference>
<dbReference type="RefSeq" id="WP_052135130.1">
    <property type="nucleotide sequence ID" value="NZ_CP009962.1"/>
</dbReference>
<sequence length="115" mass="13555">MLYPNKRYGNPEELKYWAMGIPLNQLAHRLRRSERCIKDWLTGREKIPFWVPELLRLQNMEHEHIMWQMGIAPLRKKLGLVDNGQIILLPALKPKSTAPEVRKDITEMTLKQANV</sequence>
<protein>
    <submittedName>
        <fullName evidence="1">Uncharacterized protein</fullName>
    </submittedName>
</protein>
<dbReference type="HOGENOM" id="CLU_168193_0_0_4"/>
<proteinExistence type="predicted"/>
<evidence type="ECO:0000313" key="2">
    <source>
        <dbReference type="Proteomes" id="UP000030302"/>
    </source>
</evidence>
<evidence type="ECO:0000313" key="1">
    <source>
        <dbReference type="EMBL" id="AIY41700.1"/>
    </source>
</evidence>